<keyword evidence="3" id="KW-1185">Reference proteome</keyword>
<protein>
    <submittedName>
        <fullName evidence="2">Uncharacterized protein</fullName>
    </submittedName>
</protein>
<proteinExistence type="predicted"/>
<evidence type="ECO:0000256" key="1">
    <source>
        <dbReference type="SAM" id="MobiDB-lite"/>
    </source>
</evidence>
<sequence length="208" mass="22379">MKGPGGRGEVEVAVSGVLDQSKMELGPQSPIQISKRGLGLGTIVRTAASVASTAAKHAYAAASSSRPTEEEMLPLKCCLMSISLPWENIAHDLLFKNIGNMLILILSSECCPSPGSRLNLDEFFPENLLEKRWSLRKAAHRLLDESSAKEEEDEEEEGSTPGDGTPIDEADRVSDGAKGTHHSVMDWGQSLSGGVRYSSIFHHLCSCS</sequence>
<dbReference type="InterPro" id="IPR019141">
    <property type="entry name" value="DUF2045"/>
</dbReference>
<dbReference type="Proteomes" id="UP001289374">
    <property type="component" value="Unassembled WGS sequence"/>
</dbReference>
<name>A0AAE2BM47_9LAMI</name>
<dbReference type="EMBL" id="JACGWL010000012">
    <property type="protein sequence ID" value="KAK4390409.1"/>
    <property type="molecule type" value="Genomic_DNA"/>
</dbReference>
<gene>
    <name evidence="2" type="ORF">Sango_2104200</name>
</gene>
<feature type="region of interest" description="Disordered" evidence="1">
    <location>
        <begin position="144"/>
        <end position="181"/>
    </location>
</feature>
<evidence type="ECO:0000313" key="2">
    <source>
        <dbReference type="EMBL" id="KAK4390409.1"/>
    </source>
</evidence>
<reference evidence="2" key="1">
    <citation type="submission" date="2020-06" db="EMBL/GenBank/DDBJ databases">
        <authorList>
            <person name="Li T."/>
            <person name="Hu X."/>
            <person name="Zhang T."/>
            <person name="Song X."/>
            <person name="Zhang H."/>
            <person name="Dai N."/>
            <person name="Sheng W."/>
            <person name="Hou X."/>
            <person name="Wei L."/>
        </authorList>
    </citation>
    <scope>NUCLEOTIDE SEQUENCE</scope>
    <source>
        <strain evidence="2">K16</strain>
        <tissue evidence="2">Leaf</tissue>
    </source>
</reference>
<dbReference type="AlphaFoldDB" id="A0AAE2BM47"/>
<evidence type="ECO:0000313" key="3">
    <source>
        <dbReference type="Proteomes" id="UP001289374"/>
    </source>
</evidence>
<organism evidence="2 3">
    <name type="scientific">Sesamum angolense</name>
    <dbReference type="NCBI Taxonomy" id="2727404"/>
    <lineage>
        <taxon>Eukaryota</taxon>
        <taxon>Viridiplantae</taxon>
        <taxon>Streptophyta</taxon>
        <taxon>Embryophyta</taxon>
        <taxon>Tracheophyta</taxon>
        <taxon>Spermatophyta</taxon>
        <taxon>Magnoliopsida</taxon>
        <taxon>eudicotyledons</taxon>
        <taxon>Gunneridae</taxon>
        <taxon>Pentapetalae</taxon>
        <taxon>asterids</taxon>
        <taxon>lamiids</taxon>
        <taxon>Lamiales</taxon>
        <taxon>Pedaliaceae</taxon>
        <taxon>Sesamum</taxon>
    </lineage>
</organism>
<accession>A0AAE2BM47</accession>
<dbReference type="PANTHER" id="PTHR21477">
    <property type="entry name" value="ZGC:172139"/>
    <property type="match status" value="1"/>
</dbReference>
<reference evidence="2" key="2">
    <citation type="journal article" date="2024" name="Plant">
        <title>Genomic evolution and insights into agronomic trait innovations of Sesamum species.</title>
        <authorList>
            <person name="Miao H."/>
            <person name="Wang L."/>
            <person name="Qu L."/>
            <person name="Liu H."/>
            <person name="Sun Y."/>
            <person name="Le M."/>
            <person name="Wang Q."/>
            <person name="Wei S."/>
            <person name="Zheng Y."/>
            <person name="Lin W."/>
            <person name="Duan Y."/>
            <person name="Cao H."/>
            <person name="Xiong S."/>
            <person name="Wang X."/>
            <person name="Wei L."/>
            <person name="Li C."/>
            <person name="Ma Q."/>
            <person name="Ju M."/>
            <person name="Zhao R."/>
            <person name="Li G."/>
            <person name="Mu C."/>
            <person name="Tian Q."/>
            <person name="Mei H."/>
            <person name="Zhang T."/>
            <person name="Gao T."/>
            <person name="Zhang H."/>
        </authorList>
    </citation>
    <scope>NUCLEOTIDE SEQUENCE</scope>
    <source>
        <strain evidence="2">K16</strain>
    </source>
</reference>
<dbReference type="PANTHER" id="PTHR21477:SF13">
    <property type="entry name" value="KIAA0930"/>
    <property type="match status" value="1"/>
</dbReference>
<comment type="caution">
    <text evidence="2">The sequence shown here is derived from an EMBL/GenBank/DDBJ whole genome shotgun (WGS) entry which is preliminary data.</text>
</comment>